<evidence type="ECO:0000259" key="1">
    <source>
        <dbReference type="Pfam" id="PF22882"/>
    </source>
</evidence>
<reference evidence="2" key="1">
    <citation type="journal article" date="2014" name="Int. J. Syst. Evol. Microbiol.">
        <title>Complete genome sequence of Corynebacterium casei LMG S-19264T (=DSM 44701T), isolated from a smear-ripened cheese.</title>
        <authorList>
            <consortium name="US DOE Joint Genome Institute (JGI-PGF)"/>
            <person name="Walter F."/>
            <person name="Albersmeier A."/>
            <person name="Kalinowski J."/>
            <person name="Ruckert C."/>
        </authorList>
    </citation>
    <scope>NUCLEOTIDE SEQUENCE</scope>
    <source>
        <strain evidence="2">KCTC 22164</strain>
    </source>
</reference>
<evidence type="ECO:0000313" key="2">
    <source>
        <dbReference type="EMBL" id="GGW92606.1"/>
    </source>
</evidence>
<accession>A0A918JNL6</accession>
<protein>
    <recommendedName>
        <fullName evidence="1">GT-D fold-like domain-containing protein</fullName>
    </recommendedName>
</protein>
<organism evidence="2 3">
    <name type="scientific">Alteromonas halophila</name>
    <dbReference type="NCBI Taxonomy" id="516698"/>
    <lineage>
        <taxon>Bacteria</taxon>
        <taxon>Pseudomonadati</taxon>
        <taxon>Pseudomonadota</taxon>
        <taxon>Gammaproteobacteria</taxon>
        <taxon>Alteromonadales</taxon>
        <taxon>Alteromonadaceae</taxon>
        <taxon>Alteromonas/Salinimonas group</taxon>
        <taxon>Alteromonas</taxon>
    </lineage>
</organism>
<dbReference type="Proteomes" id="UP000631300">
    <property type="component" value="Unassembled WGS sequence"/>
</dbReference>
<dbReference type="RefSeq" id="WP_189407643.1">
    <property type="nucleotide sequence ID" value="NZ_BMXP01000008.1"/>
</dbReference>
<comment type="caution">
    <text evidence="2">The sequence shown here is derived from an EMBL/GenBank/DDBJ whole genome shotgun (WGS) entry which is preliminary data.</text>
</comment>
<gene>
    <name evidence="2" type="ORF">GCM10007391_28740</name>
</gene>
<dbReference type="InterPro" id="IPR055171">
    <property type="entry name" value="GT-D-like"/>
</dbReference>
<dbReference type="EMBL" id="BMXP01000008">
    <property type="protein sequence ID" value="GGW92606.1"/>
    <property type="molecule type" value="Genomic_DNA"/>
</dbReference>
<sequence length="293" mass="33084">MQQKSNVIEVCLKIEAALTNRQPLSVIRLGDREGGMLAYPELLGRSAVDRCYKDWFGHTDISDEASYSIAQQMRDAVRQADVVGVPRTKQTQLHPHYQAVFDAAEHYSLIKHGTMLTDAALHRYLQFTLLFRKLLWQRDVVGVVSPRDVADSLKRVFKIGAVEHYLVRGQSKYEGRSTLPHFPDRFAQLQEQLSVPYPGALFLVGAGGLGKIYCQWLKERGAVAIDIGAIFDAWSNVKSRLVHPCHSIDCYADVPTISLPQSVQRFNDLCDHFQLDTERLKAEAYPELAGVTW</sequence>
<dbReference type="Pfam" id="PF22882">
    <property type="entry name" value="GT-D-like"/>
    <property type="match status" value="1"/>
</dbReference>
<evidence type="ECO:0000313" key="3">
    <source>
        <dbReference type="Proteomes" id="UP000631300"/>
    </source>
</evidence>
<keyword evidence="3" id="KW-1185">Reference proteome</keyword>
<reference evidence="2" key="2">
    <citation type="submission" date="2020-09" db="EMBL/GenBank/DDBJ databases">
        <authorList>
            <person name="Sun Q."/>
            <person name="Kim S."/>
        </authorList>
    </citation>
    <scope>NUCLEOTIDE SEQUENCE</scope>
    <source>
        <strain evidence="2">KCTC 22164</strain>
    </source>
</reference>
<dbReference type="AlphaFoldDB" id="A0A918JNL6"/>
<feature type="domain" description="GT-D fold-like" evidence="1">
    <location>
        <begin position="9"/>
        <end position="232"/>
    </location>
</feature>
<name>A0A918JNL6_9ALTE</name>
<proteinExistence type="predicted"/>